<organism evidence="1 2">
    <name type="scientific">Prosthecobacter fluviatilis</name>
    <dbReference type="NCBI Taxonomy" id="445931"/>
    <lineage>
        <taxon>Bacteria</taxon>
        <taxon>Pseudomonadati</taxon>
        <taxon>Verrucomicrobiota</taxon>
        <taxon>Verrucomicrobiia</taxon>
        <taxon>Verrucomicrobiales</taxon>
        <taxon>Verrucomicrobiaceae</taxon>
        <taxon>Prosthecobacter</taxon>
    </lineage>
</organism>
<name>A0ABW0KWY5_9BACT</name>
<reference evidence="2" key="1">
    <citation type="journal article" date="2019" name="Int. J. Syst. Evol. Microbiol.">
        <title>The Global Catalogue of Microorganisms (GCM) 10K type strain sequencing project: providing services to taxonomists for standard genome sequencing and annotation.</title>
        <authorList>
            <consortium name="The Broad Institute Genomics Platform"/>
            <consortium name="The Broad Institute Genome Sequencing Center for Infectious Disease"/>
            <person name="Wu L."/>
            <person name="Ma J."/>
        </authorList>
    </citation>
    <scope>NUCLEOTIDE SEQUENCE [LARGE SCALE GENOMIC DNA]</scope>
    <source>
        <strain evidence="2">CGMCC 4.1469</strain>
    </source>
</reference>
<dbReference type="EMBL" id="JBHSMQ010000009">
    <property type="protein sequence ID" value="MFC5457217.1"/>
    <property type="molecule type" value="Genomic_DNA"/>
</dbReference>
<accession>A0ABW0KWY5</accession>
<protein>
    <submittedName>
        <fullName evidence="1">Uncharacterized protein</fullName>
    </submittedName>
</protein>
<sequence>MPDNLITKFKAATLDDLIEHLQVSIEANNGVIVSISNLTSTAEGKTEYFHEVEYFKRPAGTVVKPVEYHEFKSAEEAAQRLEMAEVLSQGNCPVCYSRLTFIDANGVAIATNIFFYRPDGGAWLATVTKPAISADLTGTIPWSKAKRSQTTYQGLSKDGISYFPKTGGGNAAVVTVTDADIDTDGPGGSKAVDPYWLPNTSLTDANGKSCDSRKFLGVVIPPGLTHEFGIRTGDFALLNWKDKQVPVQVYDVGPSTKIGEISFGAALALGIHTDSSPAGEKAAATRGNSVKDLMTVFFPGSGGGKAVTQEQTTEAVKKRLADWLAPAAPAVAPAPAAPVVVAAAPAKPAAGG</sequence>
<evidence type="ECO:0000313" key="2">
    <source>
        <dbReference type="Proteomes" id="UP001596052"/>
    </source>
</evidence>
<dbReference type="RefSeq" id="WP_377170271.1">
    <property type="nucleotide sequence ID" value="NZ_JBHSMQ010000009.1"/>
</dbReference>
<keyword evidence="2" id="KW-1185">Reference proteome</keyword>
<comment type="caution">
    <text evidence="1">The sequence shown here is derived from an EMBL/GenBank/DDBJ whole genome shotgun (WGS) entry which is preliminary data.</text>
</comment>
<proteinExistence type="predicted"/>
<gene>
    <name evidence="1" type="ORF">ACFQDI_20275</name>
</gene>
<dbReference type="Proteomes" id="UP001596052">
    <property type="component" value="Unassembled WGS sequence"/>
</dbReference>
<evidence type="ECO:0000313" key="1">
    <source>
        <dbReference type="EMBL" id="MFC5457217.1"/>
    </source>
</evidence>